<organism evidence="4 5">
    <name type="scientific">Sulfuricurvum kujiense (strain ATCC BAA-921 / DSM 16994 / JCM 11577 / YK-1)</name>
    <dbReference type="NCBI Taxonomy" id="709032"/>
    <lineage>
        <taxon>Bacteria</taxon>
        <taxon>Pseudomonadati</taxon>
        <taxon>Campylobacterota</taxon>
        <taxon>Epsilonproteobacteria</taxon>
        <taxon>Campylobacterales</taxon>
        <taxon>Sulfurimonadaceae</taxon>
        <taxon>Sulfuricurvum</taxon>
    </lineage>
</organism>
<dbReference type="KEGG" id="sku:Sulku_0433"/>
<dbReference type="InterPro" id="IPR048950">
    <property type="entry name" value="Ppx_GppA_C"/>
</dbReference>
<dbReference type="SUPFAM" id="SSF109604">
    <property type="entry name" value="HD-domain/PDEase-like"/>
    <property type="match status" value="1"/>
</dbReference>
<dbReference type="Pfam" id="PF02541">
    <property type="entry name" value="Ppx-GppA"/>
    <property type="match status" value="1"/>
</dbReference>
<dbReference type="HOGENOM" id="CLU_025908_4_2_7"/>
<dbReference type="Gene3D" id="3.30.420.40">
    <property type="match status" value="1"/>
</dbReference>
<dbReference type="SUPFAM" id="SSF53067">
    <property type="entry name" value="Actin-like ATPase domain"/>
    <property type="match status" value="2"/>
</dbReference>
<evidence type="ECO:0000256" key="1">
    <source>
        <dbReference type="ARBA" id="ARBA00022801"/>
    </source>
</evidence>
<dbReference type="EMBL" id="CP002355">
    <property type="protein sequence ID" value="ADR33100.1"/>
    <property type="molecule type" value="Genomic_DNA"/>
</dbReference>
<dbReference type="CDD" id="cd24052">
    <property type="entry name" value="ASKHA_NBD_HpPPX-GppA-like"/>
    <property type="match status" value="1"/>
</dbReference>
<proteinExistence type="predicted"/>
<dbReference type="Gene3D" id="1.10.3210.10">
    <property type="entry name" value="Hypothetical protein af1432"/>
    <property type="match status" value="1"/>
</dbReference>
<protein>
    <submittedName>
        <fullName evidence="4">Ppx/GppA phosphatase</fullName>
    </submittedName>
</protein>
<dbReference type="GO" id="GO:0016462">
    <property type="term" value="F:pyrophosphatase activity"/>
    <property type="evidence" value="ECO:0007669"/>
    <property type="project" value="TreeGrafter"/>
</dbReference>
<gene>
    <name evidence="4" type="ordered locus">Sulku_0433</name>
</gene>
<dbReference type="OrthoDB" id="9793035at2"/>
<dbReference type="InterPro" id="IPR003695">
    <property type="entry name" value="Ppx_GppA_N"/>
</dbReference>
<evidence type="ECO:0000313" key="5">
    <source>
        <dbReference type="Proteomes" id="UP000008721"/>
    </source>
</evidence>
<dbReference type="STRING" id="709032.Sulku_0433"/>
<dbReference type="InterPro" id="IPR043129">
    <property type="entry name" value="ATPase_NBD"/>
</dbReference>
<dbReference type="AlphaFoldDB" id="E4TZL2"/>
<evidence type="ECO:0000259" key="2">
    <source>
        <dbReference type="Pfam" id="PF02541"/>
    </source>
</evidence>
<keyword evidence="5" id="KW-1185">Reference proteome</keyword>
<feature type="domain" description="Ppx/GppA phosphatase C-terminal" evidence="3">
    <location>
        <begin position="312"/>
        <end position="475"/>
    </location>
</feature>
<dbReference type="PANTHER" id="PTHR30005">
    <property type="entry name" value="EXOPOLYPHOSPHATASE"/>
    <property type="match status" value="1"/>
</dbReference>
<dbReference type="RefSeq" id="WP_013459297.1">
    <property type="nucleotide sequence ID" value="NC_014762.1"/>
</dbReference>
<evidence type="ECO:0000313" key="4">
    <source>
        <dbReference type="EMBL" id="ADR33100.1"/>
    </source>
</evidence>
<name>E4TZL2_SULKY</name>
<dbReference type="InterPro" id="IPR050273">
    <property type="entry name" value="GppA/Ppx_hydrolase"/>
</dbReference>
<dbReference type="Proteomes" id="UP000008721">
    <property type="component" value="Chromosome"/>
</dbReference>
<feature type="domain" description="Ppx/GppA phosphatase N-terminal" evidence="2">
    <location>
        <begin position="19"/>
        <end position="299"/>
    </location>
</feature>
<keyword evidence="1" id="KW-0378">Hydrolase</keyword>
<sequence>MAKCTAVIDIGSNSMRLAVFQKTSRFAFHILHEVKSSVRISENAYKNGGYLQSDAMDRTALALGEFLSIAKSFDARKILCVATSAVRDAPNANIFLSRIRREYSLSIKVISGEKEAYFGGVACANLLPPTLEALSVDVGGGSSEFALLRNGKVEQLYSLNIGTVRIKELFFDTDNIPGAIAYIDEALKQLPSSLSTEALIGVGGTFRALSRALMKKESYPLNKLHAYTTDSTAFLRFAGQIMEAAPKKLKSLFIKPDRFDTIKPGTLILDRIIRHIQAKTLICSGVGVREGVFLSDMLRNSGDTFPANYNPSVRYLLDTYAQHSTHAQQCAHLSKRLFALLHIPLEIDPSYRYELAIAAKLLSIGIGIRYYAYQRHSHYLAMSALDYGLSHPQLALISHLLLFKKGASSSSLIPKDGYGKLLPDNATLDTLSSLLWLSHILLAARVDASEIELSLEGNQLIIGGKSTYLAREQLKNIVLPKNLSVVFA</sequence>
<dbReference type="eggNOG" id="COG0248">
    <property type="taxonomic scope" value="Bacteria"/>
</dbReference>
<dbReference type="InterPro" id="IPR030673">
    <property type="entry name" value="PyroPPase_GppA_Ppx"/>
</dbReference>
<dbReference type="PANTHER" id="PTHR30005:SF0">
    <property type="entry name" value="RETROGRADE REGULATION PROTEIN 2"/>
    <property type="match status" value="1"/>
</dbReference>
<accession>E4TZL2</accession>
<dbReference type="Gene3D" id="3.30.420.150">
    <property type="entry name" value="Exopolyphosphatase. Domain 2"/>
    <property type="match status" value="1"/>
</dbReference>
<dbReference type="PIRSF" id="PIRSF001267">
    <property type="entry name" value="Pyrophosphatase_GppA_Ppx"/>
    <property type="match status" value="1"/>
</dbReference>
<reference evidence="4 5" key="1">
    <citation type="journal article" date="2012" name="Stand. Genomic Sci.">
        <title>Complete genome sequence of the sulfur compounds oxidizing chemolithoautotroph Sulfuricurvum kujiense type strain (YK-1(T)).</title>
        <authorList>
            <person name="Han C."/>
            <person name="Kotsyurbenko O."/>
            <person name="Chertkov O."/>
            <person name="Held B."/>
            <person name="Lapidus A."/>
            <person name="Nolan M."/>
            <person name="Lucas S."/>
            <person name="Hammon N."/>
            <person name="Deshpande S."/>
            <person name="Cheng J.F."/>
            <person name="Tapia R."/>
            <person name="Goodwin L.A."/>
            <person name="Pitluck S."/>
            <person name="Liolios K."/>
            <person name="Pagani I."/>
            <person name="Ivanova N."/>
            <person name="Mavromatis K."/>
            <person name="Mikhailova N."/>
            <person name="Pati A."/>
            <person name="Chen A."/>
            <person name="Palaniappan K."/>
            <person name="Land M."/>
            <person name="Hauser L."/>
            <person name="Chang Y.J."/>
            <person name="Jeffries C.D."/>
            <person name="Brambilla E.M."/>
            <person name="Rohde M."/>
            <person name="Spring S."/>
            <person name="Sikorski J."/>
            <person name="Goker M."/>
            <person name="Woyke T."/>
            <person name="Bristow J."/>
            <person name="Eisen J.A."/>
            <person name="Markowitz V."/>
            <person name="Hugenholtz P."/>
            <person name="Kyrpides N.C."/>
            <person name="Klenk H.P."/>
            <person name="Detter J.C."/>
        </authorList>
    </citation>
    <scope>NUCLEOTIDE SEQUENCE [LARGE SCALE GENOMIC DNA]</scope>
    <source>
        <strain evidence="5">ATCC BAA-921 / DSM 16994 / JCM 11577 / YK-1</strain>
    </source>
</reference>
<evidence type="ECO:0000259" key="3">
    <source>
        <dbReference type="Pfam" id="PF21447"/>
    </source>
</evidence>
<dbReference type="Pfam" id="PF21447">
    <property type="entry name" value="Ppx-GppA_III"/>
    <property type="match status" value="1"/>
</dbReference>